<dbReference type="AlphaFoldDB" id="A0A0N4W2B7"/>
<dbReference type="InterPro" id="IPR036691">
    <property type="entry name" value="Endo/exonu/phosph_ase_sf"/>
</dbReference>
<dbReference type="EMBL" id="UZAF01016152">
    <property type="protein sequence ID" value="VDO21826.1"/>
    <property type="molecule type" value="Genomic_DNA"/>
</dbReference>
<sequence length="104" mass="11946">MKTISIVNCYSTHSAADEVTFDAFYDQLEEFIHSEKSFYKFFVDFNARLGEAQEEEFSIVKFEMGNRNANGNRLAELLSAAPLFQGISFFQKLDMAVSKRYNSC</sequence>
<reference evidence="1 2" key="2">
    <citation type="submission" date="2018-11" db="EMBL/GenBank/DDBJ databases">
        <authorList>
            <consortium name="Pathogen Informatics"/>
        </authorList>
    </citation>
    <scope>NUCLEOTIDE SEQUENCE [LARGE SCALE GENOMIC DNA]</scope>
    <source>
        <strain evidence="1 2">MHpl1</strain>
    </source>
</reference>
<accession>A0A0N4W2B7</accession>
<gene>
    <name evidence="1" type="ORF">HPLM_LOCUS3847</name>
</gene>
<evidence type="ECO:0000313" key="3">
    <source>
        <dbReference type="WBParaSite" id="HPLM_0000385501-mRNA-1"/>
    </source>
</evidence>
<keyword evidence="2" id="KW-1185">Reference proteome</keyword>
<proteinExistence type="predicted"/>
<organism evidence="3">
    <name type="scientific">Haemonchus placei</name>
    <name type="common">Barber's pole worm</name>
    <dbReference type="NCBI Taxonomy" id="6290"/>
    <lineage>
        <taxon>Eukaryota</taxon>
        <taxon>Metazoa</taxon>
        <taxon>Ecdysozoa</taxon>
        <taxon>Nematoda</taxon>
        <taxon>Chromadorea</taxon>
        <taxon>Rhabditida</taxon>
        <taxon>Rhabditina</taxon>
        <taxon>Rhabditomorpha</taxon>
        <taxon>Strongyloidea</taxon>
        <taxon>Trichostrongylidae</taxon>
        <taxon>Haemonchus</taxon>
    </lineage>
</organism>
<dbReference type="OrthoDB" id="5842234at2759"/>
<dbReference type="OMA" id="SSMETRF"/>
<dbReference type="Gene3D" id="3.60.10.10">
    <property type="entry name" value="Endonuclease/exonuclease/phosphatase"/>
    <property type="match status" value="1"/>
</dbReference>
<evidence type="ECO:0000313" key="1">
    <source>
        <dbReference type="EMBL" id="VDO21826.1"/>
    </source>
</evidence>
<reference evidence="3" key="1">
    <citation type="submission" date="2017-02" db="UniProtKB">
        <authorList>
            <consortium name="WormBaseParasite"/>
        </authorList>
    </citation>
    <scope>IDENTIFICATION</scope>
</reference>
<evidence type="ECO:0000313" key="2">
    <source>
        <dbReference type="Proteomes" id="UP000268014"/>
    </source>
</evidence>
<protein>
    <submittedName>
        <fullName evidence="3">ARF-like 2-binding protein</fullName>
    </submittedName>
</protein>
<dbReference type="Proteomes" id="UP000268014">
    <property type="component" value="Unassembled WGS sequence"/>
</dbReference>
<dbReference type="WBParaSite" id="HPLM_0000385501-mRNA-1">
    <property type="protein sequence ID" value="HPLM_0000385501-mRNA-1"/>
    <property type="gene ID" value="HPLM_0000385501"/>
</dbReference>
<name>A0A0N4W2B7_HAEPC</name>